<keyword evidence="2" id="KW-1185">Reference proteome</keyword>
<sequence length="164" mass="17210">MSLERLAAFERLANNERLTDNLTDTTAKALLRWAEQQLQAGVAEDAVLQAAHQANRDDLVDVSGVLAAANAALNKAHTAVVAHMMPAPDPAAQAGQAAANALNQSAATIASQMSKLGQSVLNSAGQAASDQSTITSKLNRIGATLGANARPRSHRIKRRRGWRG</sequence>
<protein>
    <submittedName>
        <fullName evidence="1">Uncharacterized protein</fullName>
    </submittedName>
</protein>
<dbReference type="Proteomes" id="UP000050277">
    <property type="component" value="Unassembled WGS sequence"/>
</dbReference>
<evidence type="ECO:0000313" key="2">
    <source>
        <dbReference type="Proteomes" id="UP000050277"/>
    </source>
</evidence>
<comment type="caution">
    <text evidence="1">The sequence shown here is derived from an EMBL/GenBank/DDBJ whole genome shotgun (WGS) entry which is preliminary data.</text>
</comment>
<reference evidence="1 2" key="1">
    <citation type="submission" date="2015-07" db="EMBL/GenBank/DDBJ databases">
        <title>Whole genome sequence of Herpetosiphon geysericola DSM 7119.</title>
        <authorList>
            <person name="Hemp J."/>
            <person name="Ward L.M."/>
            <person name="Pace L.A."/>
            <person name="Fischer W.W."/>
        </authorList>
    </citation>
    <scope>NUCLEOTIDE SEQUENCE [LARGE SCALE GENOMIC DNA]</scope>
    <source>
        <strain evidence="1 2">DSM 7119</strain>
    </source>
</reference>
<evidence type="ECO:0000313" key="1">
    <source>
        <dbReference type="EMBL" id="KPL90633.1"/>
    </source>
</evidence>
<dbReference type="STRING" id="70996.SE18_06090"/>
<proteinExistence type="predicted"/>
<name>A0A0P6YJ84_9CHLR</name>
<dbReference type="EMBL" id="LGKP01000011">
    <property type="protein sequence ID" value="KPL90633.1"/>
    <property type="molecule type" value="Genomic_DNA"/>
</dbReference>
<dbReference type="OrthoDB" id="9834489at2"/>
<dbReference type="AlphaFoldDB" id="A0A0P6YJ84"/>
<gene>
    <name evidence="1" type="ORF">SE18_06090</name>
</gene>
<organism evidence="1 2">
    <name type="scientific">Herpetosiphon geysericola</name>
    <dbReference type="NCBI Taxonomy" id="70996"/>
    <lineage>
        <taxon>Bacteria</taxon>
        <taxon>Bacillati</taxon>
        <taxon>Chloroflexota</taxon>
        <taxon>Chloroflexia</taxon>
        <taxon>Herpetosiphonales</taxon>
        <taxon>Herpetosiphonaceae</taxon>
        <taxon>Herpetosiphon</taxon>
    </lineage>
</organism>
<dbReference type="RefSeq" id="WP_054533541.1">
    <property type="nucleotide sequence ID" value="NZ_LGKP01000011.1"/>
</dbReference>
<accession>A0A0P6YJ84</accession>